<dbReference type="PROSITE" id="PS50891">
    <property type="entry name" value="LOB"/>
    <property type="match status" value="1"/>
</dbReference>
<dbReference type="Pfam" id="PF03195">
    <property type="entry name" value="LOB"/>
    <property type="match status" value="1"/>
</dbReference>
<accession>A0AB40B463</accession>
<organism evidence="3 4">
    <name type="scientific">Dioscorea cayennensis subsp. rotundata</name>
    <name type="common">White Guinea yam</name>
    <name type="synonym">Dioscorea rotundata</name>
    <dbReference type="NCBI Taxonomy" id="55577"/>
    <lineage>
        <taxon>Eukaryota</taxon>
        <taxon>Viridiplantae</taxon>
        <taxon>Streptophyta</taxon>
        <taxon>Embryophyta</taxon>
        <taxon>Tracheophyta</taxon>
        <taxon>Spermatophyta</taxon>
        <taxon>Magnoliopsida</taxon>
        <taxon>Liliopsida</taxon>
        <taxon>Dioscoreales</taxon>
        <taxon>Dioscoreaceae</taxon>
        <taxon>Dioscorea</taxon>
    </lineage>
</organism>
<evidence type="ECO:0000256" key="1">
    <source>
        <dbReference type="ARBA" id="ARBA00005474"/>
    </source>
</evidence>
<dbReference type="GeneID" id="120258678"/>
<keyword evidence="3" id="KW-1185">Reference proteome</keyword>
<feature type="domain" description="LOB" evidence="2">
    <location>
        <begin position="21"/>
        <end position="122"/>
    </location>
</feature>
<evidence type="ECO:0000313" key="3">
    <source>
        <dbReference type="Proteomes" id="UP001515500"/>
    </source>
</evidence>
<dbReference type="RefSeq" id="XP_039122060.1">
    <property type="nucleotide sequence ID" value="XM_039266126.1"/>
</dbReference>
<proteinExistence type="inferred from homology"/>
<name>A0AB40B463_DIOCR</name>
<gene>
    <name evidence="4" type="primary">LOC120258678</name>
</gene>
<sequence length="160" mass="18370">MDDQQGPQYYVGQEGVQMNNMPCAGCRKLHRRCNRDCVLAPYFPASQPEKFARVHKVFGASNVIKMLLGIEEERREDAVESMVYEAHERLKDPVYGCTGTIVYLQNCVKDLQGQLKATQDQRDQLINIIMNENTTTFDDNSNFICNNNSFCFSLDQFQLI</sequence>
<comment type="similarity">
    <text evidence="1">Belongs to the LOB domain-containing protein family.</text>
</comment>
<dbReference type="PANTHER" id="PTHR31301:SF77">
    <property type="entry name" value="LOB DOMAIN-CONTAINING PROTEIN 1-LIKE"/>
    <property type="match status" value="1"/>
</dbReference>
<reference evidence="4" key="1">
    <citation type="submission" date="2025-08" db="UniProtKB">
        <authorList>
            <consortium name="RefSeq"/>
        </authorList>
    </citation>
    <scope>IDENTIFICATION</scope>
</reference>
<dbReference type="Proteomes" id="UP001515500">
    <property type="component" value="Chromosome 4"/>
</dbReference>
<dbReference type="InterPro" id="IPR004883">
    <property type="entry name" value="LOB"/>
</dbReference>
<dbReference type="AlphaFoldDB" id="A0AB40B463"/>
<dbReference type="PANTHER" id="PTHR31301">
    <property type="entry name" value="LOB DOMAIN-CONTAINING PROTEIN 4-RELATED"/>
    <property type="match status" value="1"/>
</dbReference>
<protein>
    <submittedName>
        <fullName evidence="4">LOB domain-containing protein 1-like</fullName>
    </submittedName>
</protein>
<evidence type="ECO:0000313" key="4">
    <source>
        <dbReference type="RefSeq" id="XP_039122060.1"/>
    </source>
</evidence>
<evidence type="ECO:0000259" key="2">
    <source>
        <dbReference type="PROSITE" id="PS50891"/>
    </source>
</evidence>